<organism evidence="2 3">
    <name type="scientific">Rhodococcoides corynebacterioides</name>
    <dbReference type="NCBI Taxonomy" id="53972"/>
    <lineage>
        <taxon>Bacteria</taxon>
        <taxon>Bacillati</taxon>
        <taxon>Actinomycetota</taxon>
        <taxon>Actinomycetes</taxon>
        <taxon>Mycobacteriales</taxon>
        <taxon>Nocardiaceae</taxon>
        <taxon>Rhodococcoides</taxon>
    </lineage>
</organism>
<protein>
    <submittedName>
        <fullName evidence="2">DNA-binding MarR family transcriptional regulator</fullName>
    </submittedName>
</protein>
<gene>
    <name evidence="2" type="ORF">JOE42_002117</name>
</gene>
<dbReference type="PRINTS" id="PR00598">
    <property type="entry name" value="HTHMARR"/>
</dbReference>
<proteinExistence type="predicted"/>
<keyword evidence="3" id="KW-1185">Reference proteome</keyword>
<evidence type="ECO:0000313" key="3">
    <source>
        <dbReference type="Proteomes" id="UP000703038"/>
    </source>
</evidence>
<accession>A0ABS2KTW7</accession>
<dbReference type="PANTHER" id="PTHR33164:SF103">
    <property type="entry name" value="REGULATORY PROTEIN MARR"/>
    <property type="match status" value="1"/>
</dbReference>
<dbReference type="InterPro" id="IPR039422">
    <property type="entry name" value="MarR/SlyA-like"/>
</dbReference>
<reference evidence="2 3" key="1">
    <citation type="submission" date="2021-01" db="EMBL/GenBank/DDBJ databases">
        <title>Genomics of switchgrass bacterial isolates.</title>
        <authorList>
            <person name="Shade A."/>
        </authorList>
    </citation>
    <scope>NUCLEOTIDE SEQUENCE [LARGE SCALE GENOMIC DNA]</scope>
    <source>
        <strain evidence="2 3">PvP111</strain>
    </source>
</reference>
<evidence type="ECO:0000259" key="1">
    <source>
        <dbReference type="PROSITE" id="PS50995"/>
    </source>
</evidence>
<name>A0ABS2KTW7_9NOCA</name>
<dbReference type="PROSITE" id="PS50995">
    <property type="entry name" value="HTH_MARR_2"/>
    <property type="match status" value="1"/>
</dbReference>
<dbReference type="SUPFAM" id="SSF46785">
    <property type="entry name" value="Winged helix' DNA-binding domain"/>
    <property type="match status" value="1"/>
</dbReference>
<comment type="caution">
    <text evidence="2">The sequence shown here is derived from an EMBL/GenBank/DDBJ whole genome shotgun (WGS) entry which is preliminary data.</text>
</comment>
<dbReference type="RefSeq" id="WP_204868411.1">
    <property type="nucleotide sequence ID" value="NZ_JAFBBK010000001.1"/>
</dbReference>
<dbReference type="Pfam" id="PF12802">
    <property type="entry name" value="MarR_2"/>
    <property type="match status" value="1"/>
</dbReference>
<evidence type="ECO:0000313" key="2">
    <source>
        <dbReference type="EMBL" id="MBM7415384.1"/>
    </source>
</evidence>
<feature type="domain" description="HTH marR-type" evidence="1">
    <location>
        <begin position="5"/>
        <end position="138"/>
    </location>
</feature>
<dbReference type="InterPro" id="IPR000835">
    <property type="entry name" value="HTH_MarR-typ"/>
</dbReference>
<dbReference type="InterPro" id="IPR036390">
    <property type="entry name" value="WH_DNA-bd_sf"/>
</dbReference>
<dbReference type="PANTHER" id="PTHR33164">
    <property type="entry name" value="TRANSCRIPTIONAL REGULATOR, MARR FAMILY"/>
    <property type="match status" value="1"/>
</dbReference>
<keyword evidence="2" id="KW-0238">DNA-binding</keyword>
<dbReference type="EMBL" id="JAFBBK010000001">
    <property type="protein sequence ID" value="MBM7415384.1"/>
    <property type="molecule type" value="Genomic_DNA"/>
</dbReference>
<sequence>MHSHEKDPADLVMMVARSMRRRHMAALEPFGLSPSHGRALRVLSSAAGPLRPGDLAERLRIAPRSATDVVDALESAGYVARHADATDRRAVLLDLTDEGRALADTIAQAQRSASEAMFAGLSADDRATLTDLLSRIHDESGAENRV</sequence>
<dbReference type="InterPro" id="IPR036388">
    <property type="entry name" value="WH-like_DNA-bd_sf"/>
</dbReference>
<dbReference type="GO" id="GO:0003677">
    <property type="term" value="F:DNA binding"/>
    <property type="evidence" value="ECO:0007669"/>
    <property type="project" value="UniProtKB-KW"/>
</dbReference>
<dbReference type="SMART" id="SM00347">
    <property type="entry name" value="HTH_MARR"/>
    <property type="match status" value="1"/>
</dbReference>
<dbReference type="Proteomes" id="UP000703038">
    <property type="component" value="Unassembled WGS sequence"/>
</dbReference>
<dbReference type="Gene3D" id="1.10.10.10">
    <property type="entry name" value="Winged helix-like DNA-binding domain superfamily/Winged helix DNA-binding domain"/>
    <property type="match status" value="1"/>
</dbReference>